<evidence type="ECO:0000313" key="1">
    <source>
        <dbReference type="EMBL" id="GIY14815.1"/>
    </source>
</evidence>
<dbReference type="Proteomes" id="UP001054945">
    <property type="component" value="Unassembled WGS sequence"/>
</dbReference>
<gene>
    <name evidence="1" type="ORF">CEXT_4381</name>
</gene>
<accession>A0AAV4QZX2</accession>
<sequence>MSDVRTQIKVLQISKQITVLNGKLRYLRSSHPLPTSYSTLYLNSCLATTFERFTPTINLFFYIYIQIPVWLPNSSSILHSNFILVTTFGRFIPTTNLLFSWLRGLVGSHTLPTTSSILPSNSCLVSKLFFYITFKLHSGCDLWEIHTYYQPPLLLVTRFGRFTYTTNHFFYIAFKLLSDFQTLLLYYIQTSFWLRPLGDSYLLPTSSSSGYKVW</sequence>
<keyword evidence="2" id="KW-1185">Reference proteome</keyword>
<organism evidence="1 2">
    <name type="scientific">Caerostris extrusa</name>
    <name type="common">Bark spider</name>
    <name type="synonym">Caerostris bankana</name>
    <dbReference type="NCBI Taxonomy" id="172846"/>
    <lineage>
        <taxon>Eukaryota</taxon>
        <taxon>Metazoa</taxon>
        <taxon>Ecdysozoa</taxon>
        <taxon>Arthropoda</taxon>
        <taxon>Chelicerata</taxon>
        <taxon>Arachnida</taxon>
        <taxon>Araneae</taxon>
        <taxon>Araneomorphae</taxon>
        <taxon>Entelegynae</taxon>
        <taxon>Araneoidea</taxon>
        <taxon>Araneidae</taxon>
        <taxon>Caerostris</taxon>
    </lineage>
</organism>
<proteinExistence type="predicted"/>
<comment type="caution">
    <text evidence="1">The sequence shown here is derived from an EMBL/GenBank/DDBJ whole genome shotgun (WGS) entry which is preliminary data.</text>
</comment>
<protein>
    <submittedName>
        <fullName evidence="1">Uncharacterized protein</fullName>
    </submittedName>
</protein>
<dbReference type="AlphaFoldDB" id="A0AAV4QZX2"/>
<reference evidence="1 2" key="1">
    <citation type="submission" date="2021-06" db="EMBL/GenBank/DDBJ databases">
        <title>Caerostris extrusa draft genome.</title>
        <authorList>
            <person name="Kono N."/>
            <person name="Arakawa K."/>
        </authorList>
    </citation>
    <scope>NUCLEOTIDE SEQUENCE [LARGE SCALE GENOMIC DNA]</scope>
</reference>
<name>A0AAV4QZX2_CAEEX</name>
<evidence type="ECO:0000313" key="2">
    <source>
        <dbReference type="Proteomes" id="UP001054945"/>
    </source>
</evidence>
<dbReference type="EMBL" id="BPLR01007145">
    <property type="protein sequence ID" value="GIY14815.1"/>
    <property type="molecule type" value="Genomic_DNA"/>
</dbReference>